<evidence type="ECO:0000256" key="7">
    <source>
        <dbReference type="ARBA" id="ARBA00023010"/>
    </source>
</evidence>
<feature type="compositionally biased region" description="Low complexity" evidence="15">
    <location>
        <begin position="325"/>
        <end position="344"/>
    </location>
</feature>
<dbReference type="InterPro" id="IPR036388">
    <property type="entry name" value="WH-like_DNA-bd_sf"/>
</dbReference>
<feature type="region of interest" description="Disordered" evidence="15">
    <location>
        <begin position="40"/>
        <end position="80"/>
    </location>
</feature>
<dbReference type="Pfam" id="PF04695">
    <property type="entry name" value="Pex14_N"/>
    <property type="match status" value="1"/>
</dbReference>
<comment type="subcellular location">
    <subcellularLocation>
        <location evidence="1">Peroxisome membrane</location>
        <topology evidence="1">Single-pass membrane protein</topology>
    </subcellularLocation>
</comment>
<organism evidence="17 18">
    <name type="scientific">Candida albicans</name>
    <name type="common">Yeast</name>
    <dbReference type="NCBI Taxonomy" id="5476"/>
    <lineage>
        <taxon>Eukaryota</taxon>
        <taxon>Fungi</taxon>
        <taxon>Dikarya</taxon>
        <taxon>Ascomycota</taxon>
        <taxon>Saccharomycotina</taxon>
        <taxon>Pichiomycetes</taxon>
        <taxon>Debaryomycetaceae</taxon>
        <taxon>Candida/Lodderomyces clade</taxon>
        <taxon>Candida</taxon>
    </lineage>
</organism>
<evidence type="ECO:0000256" key="1">
    <source>
        <dbReference type="ARBA" id="ARBA00004549"/>
    </source>
</evidence>
<dbReference type="Gene3D" id="1.10.10.10">
    <property type="entry name" value="Winged helix-like DNA-binding domain superfamily/Winged helix DNA-binding domain"/>
    <property type="match status" value="1"/>
</dbReference>
<dbReference type="AlphaFoldDB" id="A0A8H6BX15"/>
<evidence type="ECO:0000256" key="4">
    <source>
        <dbReference type="ARBA" id="ARBA00022692"/>
    </source>
</evidence>
<evidence type="ECO:0000313" key="17">
    <source>
        <dbReference type="EMBL" id="KAF6066877.1"/>
    </source>
</evidence>
<dbReference type="GO" id="GO:1990429">
    <property type="term" value="C:peroxisomal importomer complex"/>
    <property type="evidence" value="ECO:0007669"/>
    <property type="project" value="TreeGrafter"/>
</dbReference>
<accession>A0A8H6BX15</accession>
<feature type="compositionally biased region" description="Low complexity" evidence="15">
    <location>
        <begin position="383"/>
        <end position="407"/>
    </location>
</feature>
<evidence type="ECO:0000256" key="12">
    <source>
        <dbReference type="ARBA" id="ARBA00053920"/>
    </source>
</evidence>
<evidence type="ECO:0000256" key="13">
    <source>
        <dbReference type="ARBA" id="ARBA00064754"/>
    </source>
</evidence>
<dbReference type="InterPro" id="IPR025655">
    <property type="entry name" value="PEX14"/>
</dbReference>
<evidence type="ECO:0000256" key="2">
    <source>
        <dbReference type="ARBA" id="ARBA00005443"/>
    </source>
</evidence>
<evidence type="ECO:0000313" key="18">
    <source>
        <dbReference type="Proteomes" id="UP000536275"/>
    </source>
</evidence>
<name>A0A8H6BX15_CANAX</name>
<feature type="domain" description="Peroxisome membrane anchor protein Pex14p N-terminal" evidence="16">
    <location>
        <begin position="2"/>
        <end position="46"/>
    </location>
</feature>
<reference evidence="17 18" key="1">
    <citation type="submission" date="2020-03" db="EMBL/GenBank/DDBJ databases">
        <title>FDA dAtabase for Regulatory Grade micrObial Sequences (FDA-ARGOS): Supporting development and validation of Infectious Disease Dx tests.</title>
        <authorList>
            <person name="Campos J."/>
            <person name="Goldberg B."/>
            <person name="Tallon L."/>
            <person name="Sadzewicz L."/>
            <person name="Vavikolanu K."/>
            <person name="Mehta A."/>
            <person name="Aluvathingal J."/>
            <person name="Nadendla S."/>
            <person name="Nandy P."/>
            <person name="Geyer C."/>
            <person name="Yan Y."/>
            <person name="Sichtig H."/>
        </authorList>
    </citation>
    <scope>NUCLEOTIDE SEQUENCE [LARGE SCALE GENOMIC DNA]</scope>
    <source>
        <strain evidence="17 18">FDAARGOS_656</strain>
    </source>
</reference>
<evidence type="ECO:0000256" key="8">
    <source>
        <dbReference type="ARBA" id="ARBA00023136"/>
    </source>
</evidence>
<dbReference type="EMBL" id="JABWAD010000055">
    <property type="protein sequence ID" value="KAF6066877.1"/>
    <property type="molecule type" value="Genomic_DNA"/>
</dbReference>
<keyword evidence="4" id="KW-0812">Transmembrane</keyword>
<keyword evidence="6" id="KW-1133">Transmembrane helix</keyword>
<keyword evidence="7" id="KW-0811">Translocation</keyword>
<keyword evidence="8 14" id="KW-0472">Membrane</keyword>
<protein>
    <recommendedName>
        <fullName evidence="10 14">Peroxisomal membrane protein PEX14</fullName>
    </recommendedName>
    <alternativeName>
        <fullName evidence="11 14">Peroxin-14</fullName>
    </alternativeName>
</protein>
<dbReference type="InterPro" id="IPR006785">
    <property type="entry name" value="Pex14_N"/>
</dbReference>
<evidence type="ECO:0000256" key="6">
    <source>
        <dbReference type="ARBA" id="ARBA00022989"/>
    </source>
</evidence>
<dbReference type="GO" id="GO:0005778">
    <property type="term" value="C:peroxisomal membrane"/>
    <property type="evidence" value="ECO:0007669"/>
    <property type="project" value="UniProtKB-SubCell"/>
</dbReference>
<keyword evidence="3 14" id="KW-0813">Transport</keyword>
<feature type="compositionally biased region" description="Low complexity" evidence="15">
    <location>
        <begin position="50"/>
        <end position="80"/>
    </location>
</feature>
<comment type="similarity">
    <text evidence="2 14">Belongs to the peroxin-14 family.</text>
</comment>
<evidence type="ECO:0000256" key="11">
    <source>
        <dbReference type="ARBA" id="ARBA00029691"/>
    </source>
</evidence>
<dbReference type="GO" id="GO:0016560">
    <property type="term" value="P:protein import into peroxisome matrix, docking"/>
    <property type="evidence" value="ECO:0007669"/>
    <property type="project" value="UniProtKB-UniRule"/>
</dbReference>
<dbReference type="GO" id="GO:0005102">
    <property type="term" value="F:signaling receptor binding"/>
    <property type="evidence" value="ECO:0007669"/>
    <property type="project" value="TreeGrafter"/>
</dbReference>
<feature type="region of interest" description="Disordered" evidence="15">
    <location>
        <begin position="288"/>
        <end position="344"/>
    </location>
</feature>
<keyword evidence="9 14" id="KW-0576">Peroxisome</keyword>
<evidence type="ECO:0000256" key="9">
    <source>
        <dbReference type="ARBA" id="ARBA00023140"/>
    </source>
</evidence>
<evidence type="ECO:0000256" key="15">
    <source>
        <dbReference type="SAM" id="MobiDB-lite"/>
    </source>
</evidence>
<evidence type="ECO:0000256" key="14">
    <source>
        <dbReference type="RuleBase" id="RU367032"/>
    </source>
</evidence>
<keyword evidence="5 14" id="KW-0653">Protein transport</keyword>
<dbReference type="Proteomes" id="UP000536275">
    <property type="component" value="Unassembled WGS sequence"/>
</dbReference>
<comment type="subunit">
    <text evidence="13">Interacts with PEX13; forming the PEX13-PEX14 docking complex. Interacts with PEX5 (via WxxxF/Y motifs).</text>
</comment>
<dbReference type="PANTHER" id="PTHR23058:SF0">
    <property type="entry name" value="PEROXISOMAL MEMBRANE PROTEIN PEX14"/>
    <property type="match status" value="1"/>
</dbReference>
<evidence type="ECO:0000256" key="10">
    <source>
        <dbReference type="ARBA" id="ARBA00029502"/>
    </source>
</evidence>
<dbReference type="PANTHER" id="PTHR23058">
    <property type="entry name" value="PEROXISOMAL MEMBRANE PROTEIN PEX14"/>
    <property type="match status" value="1"/>
</dbReference>
<evidence type="ECO:0000256" key="3">
    <source>
        <dbReference type="ARBA" id="ARBA00022448"/>
    </source>
</evidence>
<comment type="function">
    <text evidence="12 14">Component of the PEX13-PEX14 docking complex, a translocon channel that specifically mediates the import of peroxisomal cargo proteins bound to PEX5 receptor. The PEX13-PEX14 docking complex forms a large import pore which can be opened to a diameter of about 9 nm. Mechanistically, PEX5 receptor along with cargo proteins associates with the PEX14 subunit of the PEX13-PEX14 docking complex in the cytosol, leading to the insertion of the receptor into the organelle membrane with the concomitant translocation of the cargo into the peroxisome matrix.</text>
</comment>
<proteinExistence type="inferred from homology"/>
<feature type="compositionally biased region" description="Basic and acidic residues" evidence="15">
    <location>
        <begin position="302"/>
        <end position="319"/>
    </location>
</feature>
<feature type="region of interest" description="Disordered" evidence="15">
    <location>
        <begin position="374"/>
        <end position="417"/>
    </location>
</feature>
<sequence length="417" mass="45838">MNEELINSAVSFLKDPQVGGSPLTKKVEFLESKGLNQEEIEEALKRANDNSTTTSSSSSSVASSNSSNTTSSPSYQLQQQQQVYSQPPIDYYNVVPPPPPVPEKSWKDYFIMATATAGVTYGLYQVVTRYLIPSIIPPSQSSIDKDKETINEEFMKIDKILDQLTFEQEEIKHANETKLSEIDTVIENVNDFLNKYNKDKLKFDDDLRLMKLEIDNLNNSIEKNMHLTKENINDELGEISQELQSLKNLIKARSGSNNNQTNGGNGGGIEARKIAPVSSIPSASEILKKARAKNAASTTPEPKQEPVKSEDTKSEELNQKKLNQKKLNVQTSNNNNNNNNSSGIPVWQQAAAAATTSSVDTSKSEEEIKEKIKSVGVPAWQLNASTSSGSGSYNNNNINGNDNSKNGPQQQQSSSAE</sequence>
<comment type="caution">
    <text evidence="17">The sequence shown here is derived from an EMBL/GenBank/DDBJ whole genome shotgun (WGS) entry which is preliminary data.</text>
</comment>
<evidence type="ECO:0000259" key="16">
    <source>
        <dbReference type="Pfam" id="PF04695"/>
    </source>
</evidence>
<dbReference type="FunFam" id="1.10.10.10:FF:000217">
    <property type="entry name" value="Peroxisomal membrane protein PEX14"/>
    <property type="match status" value="1"/>
</dbReference>
<feature type="region of interest" description="Disordered" evidence="15">
    <location>
        <begin position="252"/>
        <end position="273"/>
    </location>
</feature>
<gene>
    <name evidence="17" type="ORF">FOB64_004333</name>
</gene>
<feature type="compositionally biased region" description="Polar residues" evidence="15">
    <location>
        <begin position="408"/>
        <end position="417"/>
    </location>
</feature>
<evidence type="ECO:0000256" key="5">
    <source>
        <dbReference type="ARBA" id="ARBA00022927"/>
    </source>
</evidence>